<sequence length="324" mass="35307">MAQLDRVLRSNIKLRHLQLLVALDQFRHLGRTSEFLSVSQPAVSRMLTEIEAMLGQTLFTRSTRGTEPTAAGVAMVRFARSVLAQYERTRDEIGAQESGAAGRVRIGVMGVALSPLLADAVDALKKQSARATVLVETGDLTGLLPKLRLGEIDLFLGRLEPGYAAPDLTTEALYAEPMAAVVAPDHPLARRRKPGWADIAALPCVMPPPWASLRVKLEQQFHRHGVQPPGDVIESSSYQATVLFVQRRAGVGFLASSAAREYERAGALRVLPLPVELDLPSVGIIAMRNVAPTAIALRMIECLRRAAFNAPLTRPPRRRPWPAA</sequence>
<dbReference type="GO" id="GO:0003700">
    <property type="term" value="F:DNA-binding transcription factor activity"/>
    <property type="evidence" value="ECO:0007669"/>
    <property type="project" value="InterPro"/>
</dbReference>
<dbReference type="InterPro" id="IPR050950">
    <property type="entry name" value="HTH-type_LysR_regulators"/>
</dbReference>
<dbReference type="PANTHER" id="PTHR30419">
    <property type="entry name" value="HTH-TYPE TRANSCRIPTIONAL REGULATOR YBHD"/>
    <property type="match status" value="1"/>
</dbReference>
<dbReference type="RefSeq" id="WP_094851616.1">
    <property type="nucleotide sequence ID" value="NZ_NEVM01000001.1"/>
</dbReference>
<dbReference type="Pfam" id="PF00126">
    <property type="entry name" value="HTH_1"/>
    <property type="match status" value="1"/>
</dbReference>
<dbReference type="GO" id="GO:0003677">
    <property type="term" value="F:DNA binding"/>
    <property type="evidence" value="ECO:0007669"/>
    <property type="project" value="UniProtKB-KW"/>
</dbReference>
<gene>
    <name evidence="6" type="ORF">CAL29_03635</name>
</gene>
<keyword evidence="3" id="KW-0238">DNA-binding</keyword>
<evidence type="ECO:0000313" key="6">
    <source>
        <dbReference type="EMBL" id="OZI37510.1"/>
    </source>
</evidence>
<dbReference type="InterPro" id="IPR036390">
    <property type="entry name" value="WH_DNA-bd_sf"/>
</dbReference>
<dbReference type="Gene3D" id="1.10.10.10">
    <property type="entry name" value="Winged helix-like DNA-binding domain superfamily/Winged helix DNA-binding domain"/>
    <property type="match status" value="1"/>
</dbReference>
<comment type="caution">
    <text evidence="6">The sequence shown here is derived from an EMBL/GenBank/DDBJ whole genome shotgun (WGS) entry which is preliminary data.</text>
</comment>
<evidence type="ECO:0000256" key="3">
    <source>
        <dbReference type="ARBA" id="ARBA00023125"/>
    </source>
</evidence>
<keyword evidence="4" id="KW-0804">Transcription</keyword>
<keyword evidence="7" id="KW-1185">Reference proteome</keyword>
<name>A0A261SL70_9BORD</name>
<dbReference type="SUPFAM" id="SSF46785">
    <property type="entry name" value="Winged helix' DNA-binding domain"/>
    <property type="match status" value="1"/>
</dbReference>
<proteinExistence type="inferred from homology"/>
<dbReference type="OrthoDB" id="5914299at2"/>
<dbReference type="Gene3D" id="3.40.190.290">
    <property type="match status" value="1"/>
</dbReference>
<accession>A0A261SL70</accession>
<dbReference type="Pfam" id="PF03466">
    <property type="entry name" value="LysR_substrate"/>
    <property type="match status" value="1"/>
</dbReference>
<comment type="similarity">
    <text evidence="1">Belongs to the LysR transcriptional regulatory family.</text>
</comment>
<dbReference type="PROSITE" id="PS50931">
    <property type="entry name" value="HTH_LYSR"/>
    <property type="match status" value="1"/>
</dbReference>
<dbReference type="GO" id="GO:0005829">
    <property type="term" value="C:cytosol"/>
    <property type="evidence" value="ECO:0007669"/>
    <property type="project" value="TreeGrafter"/>
</dbReference>
<evidence type="ECO:0000259" key="5">
    <source>
        <dbReference type="PROSITE" id="PS50931"/>
    </source>
</evidence>
<protein>
    <submittedName>
        <fullName evidence="6">LysR family transcriptional regulator</fullName>
    </submittedName>
</protein>
<keyword evidence="2" id="KW-0805">Transcription regulation</keyword>
<organism evidence="6 7">
    <name type="scientific">Bordetella genomosp. 10</name>
    <dbReference type="NCBI Taxonomy" id="1416804"/>
    <lineage>
        <taxon>Bacteria</taxon>
        <taxon>Pseudomonadati</taxon>
        <taxon>Pseudomonadota</taxon>
        <taxon>Betaproteobacteria</taxon>
        <taxon>Burkholderiales</taxon>
        <taxon>Alcaligenaceae</taxon>
        <taxon>Bordetella</taxon>
    </lineage>
</organism>
<feature type="domain" description="HTH lysR-type" evidence="5">
    <location>
        <begin position="12"/>
        <end position="69"/>
    </location>
</feature>
<dbReference type="SUPFAM" id="SSF53850">
    <property type="entry name" value="Periplasmic binding protein-like II"/>
    <property type="match status" value="1"/>
</dbReference>
<dbReference type="PANTHER" id="PTHR30419:SF8">
    <property type="entry name" value="NITROGEN ASSIMILATION TRANSCRIPTIONAL ACTIVATOR-RELATED"/>
    <property type="match status" value="1"/>
</dbReference>
<evidence type="ECO:0000256" key="2">
    <source>
        <dbReference type="ARBA" id="ARBA00023015"/>
    </source>
</evidence>
<dbReference type="InterPro" id="IPR000847">
    <property type="entry name" value="LysR_HTH_N"/>
</dbReference>
<evidence type="ECO:0000256" key="1">
    <source>
        <dbReference type="ARBA" id="ARBA00009437"/>
    </source>
</evidence>
<dbReference type="InterPro" id="IPR005119">
    <property type="entry name" value="LysR_subst-bd"/>
</dbReference>
<dbReference type="Proteomes" id="UP000216020">
    <property type="component" value="Unassembled WGS sequence"/>
</dbReference>
<reference evidence="7" key="1">
    <citation type="submission" date="2017-05" db="EMBL/GenBank/DDBJ databases">
        <title>Complete and WGS of Bordetella genogroups.</title>
        <authorList>
            <person name="Spilker T."/>
            <person name="Lipuma J."/>
        </authorList>
    </citation>
    <scope>NUCLEOTIDE SEQUENCE [LARGE SCALE GENOMIC DNA]</scope>
    <source>
        <strain evidence="7">AU16122</strain>
    </source>
</reference>
<evidence type="ECO:0000313" key="7">
    <source>
        <dbReference type="Proteomes" id="UP000216020"/>
    </source>
</evidence>
<dbReference type="EMBL" id="NEVM01000001">
    <property type="protein sequence ID" value="OZI37510.1"/>
    <property type="molecule type" value="Genomic_DNA"/>
</dbReference>
<evidence type="ECO:0000256" key="4">
    <source>
        <dbReference type="ARBA" id="ARBA00023163"/>
    </source>
</evidence>
<dbReference type="InterPro" id="IPR036388">
    <property type="entry name" value="WH-like_DNA-bd_sf"/>
</dbReference>
<dbReference type="PRINTS" id="PR00039">
    <property type="entry name" value="HTHLYSR"/>
</dbReference>
<dbReference type="AlphaFoldDB" id="A0A261SL70"/>